<evidence type="ECO:0000313" key="2">
    <source>
        <dbReference type="Proteomes" id="UP001056648"/>
    </source>
</evidence>
<sequence>MSTLAGPTRKRHRMGMAMKEALQRCPLCTTMTEASARPRSYGQWMRYQCRNDDCGPTEISTKARSHLRRGERQAELRSVAKSCRHNGARLRIGYDGPTGEFQVEVVE</sequence>
<dbReference type="RefSeq" id="WP_252252148.1">
    <property type="nucleotide sequence ID" value="NZ_CP098735.1"/>
</dbReference>
<protein>
    <recommendedName>
        <fullName evidence="3">Ogr/Delta-like zinc finger family protein</fullName>
    </recommendedName>
</protein>
<keyword evidence="2" id="KW-1185">Reference proteome</keyword>
<organism evidence="1 2">
    <name type="scientific">Cupriavidus gilardii</name>
    <dbReference type="NCBI Taxonomy" id="82541"/>
    <lineage>
        <taxon>Bacteria</taxon>
        <taxon>Pseudomonadati</taxon>
        <taxon>Pseudomonadota</taxon>
        <taxon>Betaproteobacteria</taxon>
        <taxon>Burkholderiales</taxon>
        <taxon>Burkholderiaceae</taxon>
        <taxon>Cupriavidus</taxon>
    </lineage>
</organism>
<dbReference type="EMBL" id="CP098735">
    <property type="protein sequence ID" value="USE78008.1"/>
    <property type="molecule type" value="Genomic_DNA"/>
</dbReference>
<reference evidence="1" key="1">
    <citation type="submission" date="2022-06" db="EMBL/GenBank/DDBJ databases">
        <title>Complete genome sequence and characterization of Cupriavidus gilardii QJ1 isolated from contaminating cells.</title>
        <authorList>
            <person name="Qi J."/>
        </authorList>
    </citation>
    <scope>NUCLEOTIDE SEQUENCE</scope>
    <source>
        <strain evidence="1">QJ1</strain>
    </source>
</reference>
<name>A0ABY4VRP8_9BURK</name>
<dbReference type="Proteomes" id="UP001056648">
    <property type="component" value="Chromosome 1"/>
</dbReference>
<evidence type="ECO:0000313" key="1">
    <source>
        <dbReference type="EMBL" id="USE78008.1"/>
    </source>
</evidence>
<evidence type="ECO:0008006" key="3">
    <source>
        <dbReference type="Google" id="ProtNLM"/>
    </source>
</evidence>
<gene>
    <name evidence="1" type="ORF">NDR89_02880</name>
</gene>
<accession>A0ABY4VRP8</accession>
<proteinExistence type="predicted"/>